<sequence>MRVKLKFESPFIVGGKNIERNYIESLDYIQGNVVRAAFAKIILNNCNEYKRDETVMVNGKRKKNWVYYRNKEKCKTCKFRNLCKNFSDIKFSYFYPEGTEIIPLTLMKCKKDDNHNFVDCLIEQRQCKDCKTGDKRVEFTTGFIKDGELYKVKKDFLIRTAIDKYTKTSKDENLYSILVVSETSKNKNVFQGNIQGIDEKDLKIIDELRIGKYISVGLGKCKLFIEKEPKVDKSKIIKNMNRFNEKYKSFNKENCDMNYFALKFTSDARLDVELRDISYKTNEEYKDMWHKALNIEEEFKIEKVYSEINNYRGYDMSRADKGIREDAVLMAEKGTVIVLKTDKSFKEIYNDFSQLQGLGEENENGFGDFKFYFGGIDNE</sequence>
<keyword evidence="2" id="KW-1185">Reference proteome</keyword>
<protein>
    <submittedName>
        <fullName evidence="1">Uncharacterized protein</fullName>
    </submittedName>
</protein>
<evidence type="ECO:0000313" key="1">
    <source>
        <dbReference type="EMBL" id="SDL41837.1"/>
    </source>
</evidence>
<dbReference type="Proteomes" id="UP000198811">
    <property type="component" value="Unassembled WGS sequence"/>
</dbReference>
<comment type="caution">
    <text evidence="1">The sequence shown here is derived from an EMBL/GenBank/DDBJ whole genome shotgun (WGS) entry which is preliminary data.</text>
</comment>
<gene>
    <name evidence="1" type="ORF">SAMN05216497_13113</name>
</gene>
<organism evidence="1 2">
    <name type="scientific">Clostridium cochlearium</name>
    <dbReference type="NCBI Taxonomy" id="1494"/>
    <lineage>
        <taxon>Bacteria</taxon>
        <taxon>Bacillati</taxon>
        <taxon>Bacillota</taxon>
        <taxon>Clostridia</taxon>
        <taxon>Eubacteriales</taxon>
        <taxon>Clostridiaceae</taxon>
        <taxon>Clostridium</taxon>
    </lineage>
</organism>
<name>A0ABY0QP25_CLOCO</name>
<evidence type="ECO:0000313" key="2">
    <source>
        <dbReference type="Proteomes" id="UP000198811"/>
    </source>
</evidence>
<accession>A0ABY0QP25</accession>
<reference evidence="1 2" key="1">
    <citation type="submission" date="2016-10" db="EMBL/GenBank/DDBJ databases">
        <authorList>
            <person name="Varghese N."/>
            <person name="Submissions S."/>
        </authorList>
    </citation>
    <scope>NUCLEOTIDE SEQUENCE [LARGE SCALE GENOMIC DNA]</scope>
    <source>
        <strain evidence="1 2">NLAE-zl-C224</strain>
    </source>
</reference>
<dbReference type="EMBL" id="FNGL01000031">
    <property type="protein sequence ID" value="SDL41837.1"/>
    <property type="molecule type" value="Genomic_DNA"/>
</dbReference>
<proteinExistence type="predicted"/>
<dbReference type="RefSeq" id="WP_089867898.1">
    <property type="nucleotide sequence ID" value="NZ_FNGL01000031.1"/>
</dbReference>